<reference evidence="8 9" key="2">
    <citation type="journal article" date="2017" name="Genome Announc.">
        <title>Draft Genome Sequences of Four Alkaliphilic Bacteria Belonging to the Anaerobacillus Genus.</title>
        <authorList>
            <person name="Bassil N.M."/>
            <person name="Lloyd J.R."/>
        </authorList>
    </citation>
    <scope>NUCLEOTIDE SEQUENCE [LARGE SCALE GENOMIC DNA]</scope>
    <source>
        <strain evidence="8 9">NB2006</strain>
    </source>
</reference>
<evidence type="ECO:0000256" key="5">
    <source>
        <dbReference type="ARBA" id="ARBA00044503"/>
    </source>
</evidence>
<dbReference type="GO" id="GO:0042254">
    <property type="term" value="P:ribosome biogenesis"/>
    <property type="evidence" value="ECO:0007669"/>
    <property type="project" value="UniProtKB-KW"/>
</dbReference>
<organism evidence="7 9">
    <name type="scientific">Anaerobacillus isosaccharinicus</name>
    <dbReference type="NCBI Taxonomy" id="1532552"/>
    <lineage>
        <taxon>Bacteria</taxon>
        <taxon>Bacillati</taxon>
        <taxon>Bacillota</taxon>
        <taxon>Bacilli</taxon>
        <taxon>Bacillales</taxon>
        <taxon>Bacillaceae</taxon>
        <taxon>Anaerobacillus</taxon>
    </lineage>
</organism>
<dbReference type="GO" id="GO:0006508">
    <property type="term" value="P:proteolysis"/>
    <property type="evidence" value="ECO:0007669"/>
    <property type="project" value="UniProtKB-KW"/>
</dbReference>
<keyword evidence="3" id="KW-0378">Hydrolase</keyword>
<comment type="similarity">
    <text evidence="5">Belongs to the Prp family.</text>
</comment>
<dbReference type="SUPFAM" id="SSF118010">
    <property type="entry name" value="TM1457-like"/>
    <property type="match status" value="1"/>
</dbReference>
<keyword evidence="2 8" id="KW-0645">Protease</keyword>
<reference evidence="7 9" key="1">
    <citation type="submission" date="2016-10" db="EMBL/GenBank/DDBJ databases">
        <title>Draft genome sequences of four alkaliphilic bacteria belonging to the Anaerobacillus genus.</title>
        <authorList>
            <person name="Bassil N.M."/>
            <person name="Lloyd J.R."/>
        </authorList>
    </citation>
    <scope>NUCLEOTIDE SEQUENCE [LARGE SCALE GENOMIC DNA]</scope>
    <source>
        <strain evidence="7 9">NB2006</strain>
    </source>
</reference>
<reference evidence="8 9" key="3">
    <citation type="journal article" date="2019" name="Int. J. Syst. Evol. Microbiol.">
        <title>Anaerobacillus isosaccharinicus sp. nov., an alkaliphilic bacterium which degrades isosaccharinic acid.</title>
        <authorList>
            <person name="Bassil N.M."/>
            <person name="Lloyd J.R."/>
        </authorList>
    </citation>
    <scope>NUCLEOTIDE SEQUENCE [LARGE SCALE GENOMIC DNA]</scope>
    <source>
        <strain evidence="8 9">NB2006</strain>
    </source>
</reference>
<evidence type="ECO:0000256" key="3">
    <source>
        <dbReference type="ARBA" id="ARBA00022801"/>
    </source>
</evidence>
<dbReference type="PANTHER" id="PTHR39178">
    <property type="entry name" value="HYPOTHETICAL RIBOSOME-ASSOCIATED PROTEIN"/>
    <property type="match status" value="1"/>
</dbReference>
<dbReference type="RefSeq" id="WP_071316116.1">
    <property type="nucleotide sequence ID" value="NZ_CP063356.2"/>
</dbReference>
<dbReference type="EMBL" id="CP063356">
    <property type="protein sequence ID" value="QOY34038.1"/>
    <property type="molecule type" value="Genomic_DNA"/>
</dbReference>
<dbReference type="NCBIfam" id="NF011126">
    <property type="entry name" value="PRK14553.1-6"/>
    <property type="match status" value="1"/>
</dbReference>
<keyword evidence="1" id="KW-0690">Ribosome biogenesis</keyword>
<keyword evidence="9" id="KW-1185">Reference proteome</keyword>
<reference evidence="8" key="4">
    <citation type="submission" date="2020-10" db="EMBL/GenBank/DDBJ databases">
        <authorList>
            <person name="Bassil N.M."/>
            <person name="Lloyd J.R."/>
        </authorList>
    </citation>
    <scope>NUCLEOTIDE SEQUENCE</scope>
    <source>
        <strain evidence="8">NB2006</strain>
    </source>
</reference>
<dbReference type="InterPro" id="IPR036764">
    <property type="entry name" value="Peptidase_Prp_sf"/>
</dbReference>
<dbReference type="PANTHER" id="PTHR39178:SF1">
    <property type="entry name" value="RIBOSOMAL-PROCESSING CYSTEINE PROTEASE PRP"/>
    <property type="match status" value="1"/>
</dbReference>
<dbReference type="InterPro" id="IPR007422">
    <property type="entry name" value="Peptidase_Prp"/>
</dbReference>
<evidence type="ECO:0000256" key="2">
    <source>
        <dbReference type="ARBA" id="ARBA00022670"/>
    </source>
</evidence>
<protein>
    <recommendedName>
        <fullName evidence="6">Ribosomal processing cysteine protease Prp</fullName>
    </recommendedName>
</protein>
<dbReference type="KEGG" id="aia:AWH56_014945"/>
<evidence type="ECO:0000256" key="1">
    <source>
        <dbReference type="ARBA" id="ARBA00022517"/>
    </source>
</evidence>
<dbReference type="AlphaFoldDB" id="A0A1S2MD32"/>
<evidence type="ECO:0000313" key="9">
    <source>
        <dbReference type="Proteomes" id="UP000180175"/>
    </source>
</evidence>
<dbReference type="GO" id="GO:0008234">
    <property type="term" value="F:cysteine-type peptidase activity"/>
    <property type="evidence" value="ECO:0007669"/>
    <property type="project" value="UniProtKB-KW"/>
</dbReference>
<gene>
    <name evidence="8" type="ORF">AWH56_014945</name>
    <name evidence="7" type="ORF">AWH56_05190</name>
</gene>
<keyword evidence="4" id="KW-0788">Thiol protease</keyword>
<dbReference type="CDD" id="cd16332">
    <property type="entry name" value="Prp-like"/>
    <property type="match status" value="1"/>
</dbReference>
<accession>A0A1S2MD32</accession>
<evidence type="ECO:0000256" key="6">
    <source>
        <dbReference type="ARBA" id="ARBA00044538"/>
    </source>
</evidence>
<name>A0A1S2MD32_9BACI</name>
<evidence type="ECO:0000313" key="7">
    <source>
        <dbReference type="EMBL" id="OIJ22658.1"/>
    </source>
</evidence>
<evidence type="ECO:0000256" key="4">
    <source>
        <dbReference type="ARBA" id="ARBA00022807"/>
    </source>
</evidence>
<dbReference type="EMBL" id="LQXD01000036">
    <property type="protein sequence ID" value="OIJ22658.1"/>
    <property type="molecule type" value="Genomic_DNA"/>
</dbReference>
<dbReference type="Gene3D" id="3.30.70.1490">
    <property type="entry name" value="Cysteine protease Prp"/>
    <property type="match status" value="1"/>
</dbReference>
<sequence>MITVIISRNHDHKINSFEMSGHADAGPHGQDIVCAGASAVSFGTVNAIDTLCNVQLEVDMGDDGGFLRCTVPIGLEEQTYEKVQLLLEAMVVSLTSIAEQYGKHIKIRET</sequence>
<evidence type="ECO:0000313" key="8">
    <source>
        <dbReference type="EMBL" id="QOY34038.1"/>
    </source>
</evidence>
<proteinExistence type="inferred from homology"/>
<dbReference type="Proteomes" id="UP000180175">
    <property type="component" value="Chromosome"/>
</dbReference>
<dbReference type="Pfam" id="PF04327">
    <property type="entry name" value="Peptidase_Prp"/>
    <property type="match status" value="1"/>
</dbReference>
<dbReference type="OrthoDB" id="48998at2"/>